<comment type="caution">
    <text evidence="3">The sequence shown here is derived from an EMBL/GenBank/DDBJ whole genome shotgun (WGS) entry which is preliminary data.</text>
</comment>
<feature type="transmembrane region" description="Helical" evidence="2">
    <location>
        <begin position="18"/>
        <end position="45"/>
    </location>
</feature>
<dbReference type="EMBL" id="PGOL01002555">
    <property type="protein sequence ID" value="PKI47106.1"/>
    <property type="molecule type" value="Genomic_DNA"/>
</dbReference>
<sequence>MDEVVLANGFVGSVLSDYFWALCVVWTTPLVATLGMSLTIPLAMVADMVIHGRHYSAIYILGSCQVFAGFVIANISDWFSKKLGL</sequence>
<evidence type="ECO:0000256" key="2">
    <source>
        <dbReference type="SAM" id="Phobius"/>
    </source>
</evidence>
<comment type="subcellular location">
    <subcellularLocation>
        <location evidence="1">Membrane</location>
        <topology evidence="1">Multi-pass membrane protein</topology>
    </subcellularLocation>
</comment>
<protein>
    <submittedName>
        <fullName evidence="3">Uncharacterized protein</fullName>
    </submittedName>
</protein>
<dbReference type="Proteomes" id="UP000233551">
    <property type="component" value="Unassembled WGS sequence"/>
</dbReference>
<feature type="transmembrane region" description="Helical" evidence="2">
    <location>
        <begin position="57"/>
        <end position="76"/>
    </location>
</feature>
<dbReference type="GO" id="GO:0016020">
    <property type="term" value="C:membrane"/>
    <property type="evidence" value="ECO:0007669"/>
    <property type="project" value="TreeGrafter"/>
</dbReference>
<accession>A0A2I0IUL4</accession>
<gene>
    <name evidence="3" type="ORF">CRG98_032519</name>
</gene>
<dbReference type="PANTHER" id="PTHR23051:SF12">
    <property type="entry name" value="OS04G0645600 PROTEIN"/>
    <property type="match status" value="1"/>
</dbReference>
<dbReference type="AlphaFoldDB" id="A0A2I0IUL4"/>
<evidence type="ECO:0000256" key="1">
    <source>
        <dbReference type="ARBA" id="ARBA00004141"/>
    </source>
</evidence>
<dbReference type="STRING" id="22663.A0A2I0IUL4"/>
<dbReference type="InterPro" id="IPR037185">
    <property type="entry name" value="EmrE-like"/>
</dbReference>
<keyword evidence="2" id="KW-0812">Transmembrane</keyword>
<name>A0A2I0IUL4_PUNGR</name>
<proteinExistence type="predicted"/>
<organism evidence="3 4">
    <name type="scientific">Punica granatum</name>
    <name type="common">Pomegranate</name>
    <dbReference type="NCBI Taxonomy" id="22663"/>
    <lineage>
        <taxon>Eukaryota</taxon>
        <taxon>Viridiplantae</taxon>
        <taxon>Streptophyta</taxon>
        <taxon>Embryophyta</taxon>
        <taxon>Tracheophyta</taxon>
        <taxon>Spermatophyta</taxon>
        <taxon>Magnoliopsida</taxon>
        <taxon>eudicotyledons</taxon>
        <taxon>Gunneridae</taxon>
        <taxon>Pentapetalae</taxon>
        <taxon>rosids</taxon>
        <taxon>malvids</taxon>
        <taxon>Myrtales</taxon>
        <taxon>Lythraceae</taxon>
        <taxon>Punica</taxon>
    </lineage>
</organism>
<keyword evidence="2" id="KW-0472">Membrane</keyword>
<dbReference type="SUPFAM" id="SSF103481">
    <property type="entry name" value="Multidrug resistance efflux transporter EmrE"/>
    <property type="match status" value="1"/>
</dbReference>
<keyword evidence="2" id="KW-1133">Transmembrane helix</keyword>
<dbReference type="PANTHER" id="PTHR23051">
    <property type="entry name" value="SOLUTE CARRIER FAMILY 35, MEMBER F5"/>
    <property type="match status" value="1"/>
</dbReference>
<keyword evidence="4" id="KW-1185">Reference proteome</keyword>
<evidence type="ECO:0000313" key="4">
    <source>
        <dbReference type="Proteomes" id="UP000233551"/>
    </source>
</evidence>
<evidence type="ECO:0000313" key="3">
    <source>
        <dbReference type="EMBL" id="PKI47106.1"/>
    </source>
</evidence>
<reference evidence="3 4" key="1">
    <citation type="submission" date="2017-11" db="EMBL/GenBank/DDBJ databases">
        <title>De-novo sequencing of pomegranate (Punica granatum L.) genome.</title>
        <authorList>
            <person name="Akparov Z."/>
            <person name="Amiraslanov A."/>
            <person name="Hajiyeva S."/>
            <person name="Abbasov M."/>
            <person name="Kaur K."/>
            <person name="Hamwieh A."/>
            <person name="Solovyev V."/>
            <person name="Salamov A."/>
            <person name="Braich B."/>
            <person name="Kosarev P."/>
            <person name="Mahmoud A."/>
            <person name="Hajiyev E."/>
            <person name="Babayeva S."/>
            <person name="Izzatullayeva V."/>
            <person name="Mammadov A."/>
            <person name="Mammadov A."/>
            <person name="Sharifova S."/>
            <person name="Ojaghi J."/>
            <person name="Eynullazada K."/>
            <person name="Bayramov B."/>
            <person name="Abdulazimova A."/>
            <person name="Shahmuradov I."/>
        </authorList>
    </citation>
    <scope>NUCLEOTIDE SEQUENCE [LARGE SCALE GENOMIC DNA]</scope>
    <source>
        <strain evidence="4">cv. AG2017</strain>
        <tissue evidence="3">Leaf</tissue>
    </source>
</reference>